<dbReference type="InterPro" id="IPR015414">
    <property type="entry name" value="TMEM64"/>
</dbReference>
<proteinExistence type="inferred from homology"/>
<dbReference type="EMBL" id="JAFBEI010000050">
    <property type="protein sequence ID" value="MBM7637026.1"/>
    <property type="molecule type" value="Genomic_DNA"/>
</dbReference>
<organism evidence="8 9">
    <name type="scientific">Streptococcus saliviloxodontae</name>
    <dbReference type="NCBI Taxonomy" id="1349416"/>
    <lineage>
        <taxon>Bacteria</taxon>
        <taxon>Bacillati</taxon>
        <taxon>Bacillota</taxon>
        <taxon>Bacilli</taxon>
        <taxon>Lactobacillales</taxon>
        <taxon>Streptococcaceae</taxon>
        <taxon>Streptococcus</taxon>
    </lineage>
</organism>
<gene>
    <name evidence="8" type="ORF">JOC31_001855</name>
</gene>
<comment type="caution">
    <text evidence="8">The sequence shown here is derived from an EMBL/GenBank/DDBJ whole genome shotgun (WGS) entry which is preliminary data.</text>
</comment>
<evidence type="ECO:0000256" key="6">
    <source>
        <dbReference type="RuleBase" id="RU366058"/>
    </source>
</evidence>
<sequence length="202" mass="23411">MEKKGLRYSRLQKIIQILGFLAVIITVLLVVWFYRLGILNDSNVLKDVVKRYTLLGPLIFIGVQIIQVVFPIIPGGVTTVVGFLVFGSWYGFLYNYIGIVVGSILLFLSVKRYGRRFIFLFTKKDTFYRYEKRLESKGFERFFIICMLSPISPADLLVMITGLTDMSLRRFTLIMLVTKPISIVAYSYLWIHGGYLIQYFLK</sequence>
<protein>
    <recommendedName>
        <fullName evidence="6">TVP38/TMEM64 family membrane protein</fullName>
    </recommendedName>
</protein>
<comment type="subcellular location">
    <subcellularLocation>
        <location evidence="1 6">Cell membrane</location>
        <topology evidence="1 6">Multi-pass membrane protein</topology>
    </subcellularLocation>
</comment>
<feature type="domain" description="VTT" evidence="7">
    <location>
        <begin position="73"/>
        <end position="189"/>
    </location>
</feature>
<feature type="transmembrane region" description="Helical" evidence="6">
    <location>
        <begin position="54"/>
        <end position="73"/>
    </location>
</feature>
<keyword evidence="9" id="KW-1185">Reference proteome</keyword>
<feature type="transmembrane region" description="Helical" evidence="6">
    <location>
        <begin position="142"/>
        <end position="163"/>
    </location>
</feature>
<feature type="transmembrane region" description="Helical" evidence="6">
    <location>
        <begin position="93"/>
        <end position="110"/>
    </location>
</feature>
<keyword evidence="3 6" id="KW-0812">Transmembrane</keyword>
<keyword evidence="4 6" id="KW-1133">Transmembrane helix</keyword>
<evidence type="ECO:0000256" key="3">
    <source>
        <dbReference type="ARBA" id="ARBA00022692"/>
    </source>
</evidence>
<dbReference type="PANTHER" id="PTHR12677:SF49">
    <property type="entry name" value="TVP38_TMEM64 FAMILY MEMBRANE PROTEIN"/>
    <property type="match status" value="1"/>
</dbReference>
<accession>A0ABS2PPZ7</accession>
<evidence type="ECO:0000256" key="1">
    <source>
        <dbReference type="ARBA" id="ARBA00004651"/>
    </source>
</evidence>
<keyword evidence="5 6" id="KW-0472">Membrane</keyword>
<feature type="transmembrane region" description="Helical" evidence="6">
    <location>
        <begin position="14"/>
        <end position="34"/>
    </location>
</feature>
<evidence type="ECO:0000259" key="7">
    <source>
        <dbReference type="Pfam" id="PF09335"/>
    </source>
</evidence>
<dbReference type="InterPro" id="IPR032816">
    <property type="entry name" value="VTT_dom"/>
</dbReference>
<name>A0ABS2PPZ7_9STRE</name>
<evidence type="ECO:0000256" key="2">
    <source>
        <dbReference type="ARBA" id="ARBA00022475"/>
    </source>
</evidence>
<dbReference type="Proteomes" id="UP000809081">
    <property type="component" value="Unassembled WGS sequence"/>
</dbReference>
<dbReference type="Pfam" id="PF09335">
    <property type="entry name" value="VTT_dom"/>
    <property type="match status" value="1"/>
</dbReference>
<evidence type="ECO:0000256" key="4">
    <source>
        <dbReference type="ARBA" id="ARBA00022989"/>
    </source>
</evidence>
<keyword evidence="2 6" id="KW-1003">Cell membrane</keyword>
<evidence type="ECO:0000313" key="8">
    <source>
        <dbReference type="EMBL" id="MBM7637026.1"/>
    </source>
</evidence>
<evidence type="ECO:0000313" key="9">
    <source>
        <dbReference type="Proteomes" id="UP000809081"/>
    </source>
</evidence>
<reference evidence="8 9" key="1">
    <citation type="submission" date="2021-01" db="EMBL/GenBank/DDBJ databases">
        <title>Genomic Encyclopedia of Type Strains, Phase IV (KMG-IV): sequencing the most valuable type-strain genomes for metagenomic binning, comparative biology and taxonomic classification.</title>
        <authorList>
            <person name="Goeker M."/>
        </authorList>
    </citation>
    <scope>NUCLEOTIDE SEQUENCE [LARGE SCALE GENOMIC DNA]</scope>
    <source>
        <strain evidence="8 9">DSM 27513</strain>
    </source>
</reference>
<feature type="transmembrane region" description="Helical" evidence="6">
    <location>
        <begin position="183"/>
        <end position="201"/>
    </location>
</feature>
<dbReference type="PANTHER" id="PTHR12677">
    <property type="entry name" value="GOLGI APPARATUS MEMBRANE PROTEIN TVP38-RELATED"/>
    <property type="match status" value="1"/>
</dbReference>
<dbReference type="RefSeq" id="WP_205017877.1">
    <property type="nucleotide sequence ID" value="NZ_JAFBEI010000050.1"/>
</dbReference>
<comment type="similarity">
    <text evidence="6">Belongs to the TVP38/TMEM64 family.</text>
</comment>
<evidence type="ECO:0000256" key="5">
    <source>
        <dbReference type="ARBA" id="ARBA00023136"/>
    </source>
</evidence>